<name>A0A382YQN5_9ZZZZ</name>
<sequence>MPIEYAPREGCLGLPWMNTSDANHLENFNVRVSTVWDVAWMGGDSKVHLTDILPSLMALWAYQGIWIF</sequence>
<proteinExistence type="predicted"/>
<evidence type="ECO:0000313" key="1">
    <source>
        <dbReference type="EMBL" id="SVD85351.1"/>
    </source>
</evidence>
<gene>
    <name evidence="1" type="ORF">METZ01_LOCUS438205</name>
</gene>
<dbReference type="AlphaFoldDB" id="A0A382YQN5"/>
<protein>
    <submittedName>
        <fullName evidence="1">Uncharacterized protein</fullName>
    </submittedName>
</protein>
<accession>A0A382YQN5</accession>
<reference evidence="1" key="1">
    <citation type="submission" date="2018-05" db="EMBL/GenBank/DDBJ databases">
        <authorList>
            <person name="Lanie J.A."/>
            <person name="Ng W.-L."/>
            <person name="Kazmierczak K.M."/>
            <person name="Andrzejewski T.M."/>
            <person name="Davidsen T.M."/>
            <person name="Wayne K.J."/>
            <person name="Tettelin H."/>
            <person name="Glass J.I."/>
            <person name="Rusch D."/>
            <person name="Podicherti R."/>
            <person name="Tsui H.-C.T."/>
            <person name="Winkler M.E."/>
        </authorList>
    </citation>
    <scope>NUCLEOTIDE SEQUENCE</scope>
</reference>
<organism evidence="1">
    <name type="scientific">marine metagenome</name>
    <dbReference type="NCBI Taxonomy" id="408172"/>
    <lineage>
        <taxon>unclassified sequences</taxon>
        <taxon>metagenomes</taxon>
        <taxon>ecological metagenomes</taxon>
    </lineage>
</organism>
<dbReference type="EMBL" id="UINC01177612">
    <property type="protein sequence ID" value="SVD85351.1"/>
    <property type="molecule type" value="Genomic_DNA"/>
</dbReference>